<feature type="compositionally biased region" description="Polar residues" evidence="1">
    <location>
        <begin position="40"/>
        <end position="49"/>
    </location>
</feature>
<dbReference type="KEGG" id="act:ACLA_044090"/>
<feature type="region of interest" description="Disordered" evidence="1">
    <location>
        <begin position="108"/>
        <end position="135"/>
    </location>
</feature>
<gene>
    <name evidence="2" type="ORF">ACLA_044090</name>
</gene>
<keyword evidence="3" id="KW-1185">Reference proteome</keyword>
<evidence type="ECO:0000313" key="3">
    <source>
        <dbReference type="Proteomes" id="UP000006701"/>
    </source>
</evidence>
<reference evidence="2 3" key="1">
    <citation type="journal article" date="2008" name="PLoS Genet.">
        <title>Genomic islands in the pathogenic filamentous fungus Aspergillus fumigatus.</title>
        <authorList>
            <person name="Fedorova N.D."/>
            <person name="Khaldi N."/>
            <person name="Joardar V.S."/>
            <person name="Maiti R."/>
            <person name="Amedeo P."/>
            <person name="Anderson M.J."/>
            <person name="Crabtree J."/>
            <person name="Silva J.C."/>
            <person name="Badger J.H."/>
            <person name="Albarraq A."/>
            <person name="Angiuoli S."/>
            <person name="Bussey H."/>
            <person name="Bowyer P."/>
            <person name="Cotty P.J."/>
            <person name="Dyer P.S."/>
            <person name="Egan A."/>
            <person name="Galens K."/>
            <person name="Fraser-Liggett C.M."/>
            <person name="Haas B.J."/>
            <person name="Inman J.M."/>
            <person name="Kent R."/>
            <person name="Lemieux S."/>
            <person name="Malavazi I."/>
            <person name="Orvis J."/>
            <person name="Roemer T."/>
            <person name="Ronning C.M."/>
            <person name="Sundaram J.P."/>
            <person name="Sutton G."/>
            <person name="Turner G."/>
            <person name="Venter J.C."/>
            <person name="White O.R."/>
            <person name="Whitty B.R."/>
            <person name="Youngman P."/>
            <person name="Wolfe K.H."/>
            <person name="Goldman G.H."/>
            <person name="Wortman J.R."/>
            <person name="Jiang B."/>
            <person name="Denning D.W."/>
            <person name="Nierman W.C."/>
        </authorList>
    </citation>
    <scope>NUCLEOTIDE SEQUENCE [LARGE SCALE GENOMIC DNA]</scope>
    <source>
        <strain evidence="3">ATCC 1007 / CBS 513.65 / DSM 816 / NCTC 3887 / NRRL 1</strain>
    </source>
</reference>
<dbReference type="OrthoDB" id="4158087at2759"/>
<dbReference type="HOGENOM" id="CLU_563800_0_0_1"/>
<evidence type="ECO:0000313" key="2">
    <source>
        <dbReference type="EMBL" id="EAW13689.1"/>
    </source>
</evidence>
<dbReference type="EMBL" id="DS027046">
    <property type="protein sequence ID" value="EAW13689.1"/>
    <property type="molecule type" value="Genomic_DNA"/>
</dbReference>
<evidence type="ECO:0000256" key="1">
    <source>
        <dbReference type="SAM" id="MobiDB-lite"/>
    </source>
</evidence>
<dbReference type="VEuPathDB" id="FungiDB:ACLA_044090"/>
<organism evidence="2 3">
    <name type="scientific">Aspergillus clavatus (strain ATCC 1007 / CBS 513.65 / DSM 816 / NCTC 3887 / NRRL 1 / QM 1276 / 107)</name>
    <dbReference type="NCBI Taxonomy" id="344612"/>
    <lineage>
        <taxon>Eukaryota</taxon>
        <taxon>Fungi</taxon>
        <taxon>Dikarya</taxon>
        <taxon>Ascomycota</taxon>
        <taxon>Pezizomycotina</taxon>
        <taxon>Eurotiomycetes</taxon>
        <taxon>Eurotiomycetidae</taxon>
        <taxon>Eurotiales</taxon>
        <taxon>Aspergillaceae</taxon>
        <taxon>Aspergillus</taxon>
        <taxon>Aspergillus subgen. Fumigati</taxon>
    </lineage>
</organism>
<feature type="region of interest" description="Disordered" evidence="1">
    <location>
        <begin position="25"/>
        <end position="87"/>
    </location>
</feature>
<dbReference type="RefSeq" id="XP_001275115.1">
    <property type="nucleotide sequence ID" value="XM_001275114.1"/>
</dbReference>
<dbReference type="AlphaFoldDB" id="A1C8Q2"/>
<dbReference type="PANTHER" id="PTHR37540:SF5">
    <property type="entry name" value="TRANSCRIPTION FACTOR DOMAIN-CONTAINING PROTEIN"/>
    <property type="match status" value="1"/>
</dbReference>
<dbReference type="GeneID" id="4707311"/>
<dbReference type="OMA" id="WIHSAHI"/>
<dbReference type="Proteomes" id="UP000006701">
    <property type="component" value="Unassembled WGS sequence"/>
</dbReference>
<proteinExistence type="predicted"/>
<accession>A1C8Q2</accession>
<sequence length="484" mass="53913">MQGWEAILQSGVPELRTMYTTLTSSVSTPATPTHHDLNDSDYSQLSPSSVVDLDPSTHCRDSLFPPHLQRETPKPPAPADRLPPTSFQETHMNTSLVENWIHSAHISPPSFPTSLTSDQEHPQPANEPTHPPSTTEDYETLLIERNAILSLKEFLHTCRPEDATDQIILDAFVLAWPPDTSSGTPLPTSHLQWPMPLQRVEVMEAHIHGLRYLVEARGGLDKLEMLGLAEGLSTYATSQGNLSATATNSGARFDLVTASRNLAKPHWPVKTSLDPNEITRFLDRFSPVLDTGSDHLFAAVQASFNPAAALVFDTLRRYIVLLQEYAQGHLKGLDMAYLLGSRNIIHHRALSLPATHDPPRRRVNEPFRLAVTAFSLLVVFPTPLMARPYPRLAESLRGELGSVEECYQDWIGMPEVLVWVLVLGGMAATGTPQRAWYAGKLRWLVAMLGIVSWEQMRRILKSVVWMENLCVDEGVALWQEIQAC</sequence>
<dbReference type="PANTHER" id="PTHR37540">
    <property type="entry name" value="TRANSCRIPTION FACTOR (ACR-2), PUTATIVE-RELATED-RELATED"/>
    <property type="match status" value="1"/>
</dbReference>
<name>A1C8Q2_ASPCL</name>
<protein>
    <submittedName>
        <fullName evidence="2">Uncharacterized protein</fullName>
    </submittedName>
</protein>
<dbReference type="eggNOG" id="ENOG502SP01">
    <property type="taxonomic scope" value="Eukaryota"/>
</dbReference>